<evidence type="ECO:0000313" key="2">
    <source>
        <dbReference type="Proteomes" id="UP000248688"/>
    </source>
</evidence>
<evidence type="ECO:0000313" key="1">
    <source>
        <dbReference type="EMBL" id="AWW31244.1"/>
    </source>
</evidence>
<dbReference type="EMBL" id="CP030041">
    <property type="protein sequence ID" value="AWW31244.1"/>
    <property type="molecule type" value="Genomic_DNA"/>
</dbReference>
<proteinExistence type="predicted"/>
<dbReference type="Proteomes" id="UP000248688">
    <property type="component" value="Chromosome"/>
</dbReference>
<organism evidence="1 2">
    <name type="scientific">Echinicola strongylocentroti</name>
    <dbReference type="NCBI Taxonomy" id="1795355"/>
    <lineage>
        <taxon>Bacteria</taxon>
        <taxon>Pseudomonadati</taxon>
        <taxon>Bacteroidota</taxon>
        <taxon>Cytophagia</taxon>
        <taxon>Cytophagales</taxon>
        <taxon>Cyclobacteriaceae</taxon>
        <taxon>Echinicola</taxon>
    </lineage>
</organism>
<dbReference type="AlphaFoldDB" id="A0A2Z4IJV1"/>
<evidence type="ECO:0008006" key="3">
    <source>
        <dbReference type="Google" id="ProtNLM"/>
    </source>
</evidence>
<reference evidence="1 2" key="1">
    <citation type="submission" date="2018-06" db="EMBL/GenBank/DDBJ databases">
        <title>Echinicola strongylocentroti sp. nov., isolated from a sea urchin Strongylocentrotus intermedius.</title>
        <authorList>
            <person name="Bae S.S."/>
        </authorList>
    </citation>
    <scope>NUCLEOTIDE SEQUENCE [LARGE SCALE GENOMIC DNA]</scope>
    <source>
        <strain evidence="1 2">MEBiC08714</strain>
    </source>
</reference>
<protein>
    <recommendedName>
        <fullName evidence="3">DUF4221 domain-containing protein</fullName>
    </recommendedName>
</protein>
<sequence>MRSLKTTLACTVTVLISLVSCGESEKRKPAGPTAELKLEVVDSLIVDELEPLVMDDHRGDLGYYLLRNTKSRQPLLVDEQGTVIQEFDILNDGPDGIGSYGSGYRLLDDTTWVAQNLMDGYYIFDYQGSRKKHLSPHRAGLFSISVYANRTTFTPYLKGGKAHILGEEPNAFDHKSISAKELGSKFYDSAKTIFDYEVQSEDFKLISTFPKAWRPKAEERYVGLSFPLVTINRKSLKMALLPTVGNQLFIYDYSGDSPVLEDTVLLSHRHRPDTAPDAKLDAEKWLEDYPLFTDLRVCGDGFLVGFYTRIPADVLKELRAKSEEYYKLPEFKKASAQYAKPYHMLVQNGEQVGVIDELPVHGGINFADEDGFIYVNDNSDPEVERDYNVFYKLKVKQ</sequence>
<accession>A0A2Z4IJV1</accession>
<keyword evidence="2" id="KW-1185">Reference proteome</keyword>
<name>A0A2Z4IJV1_9BACT</name>
<dbReference type="RefSeq" id="WP_112784621.1">
    <property type="nucleotide sequence ID" value="NZ_CP030041.1"/>
</dbReference>
<dbReference type="PROSITE" id="PS51257">
    <property type="entry name" value="PROKAR_LIPOPROTEIN"/>
    <property type="match status" value="1"/>
</dbReference>
<dbReference type="KEGG" id="est:DN752_14545"/>
<gene>
    <name evidence="1" type="ORF">DN752_14545</name>
</gene>
<dbReference type="OrthoDB" id="978727at2"/>